<gene>
    <name evidence="2" type="ORF">TRFO_17212</name>
</gene>
<comment type="caution">
    <text evidence="2">The sequence shown here is derived from an EMBL/GenBank/DDBJ whole genome shotgun (WGS) entry which is preliminary data.</text>
</comment>
<feature type="compositionally biased region" description="Low complexity" evidence="1">
    <location>
        <begin position="184"/>
        <end position="196"/>
    </location>
</feature>
<evidence type="ECO:0008006" key="4">
    <source>
        <dbReference type="Google" id="ProtNLM"/>
    </source>
</evidence>
<dbReference type="GeneID" id="94834154"/>
<evidence type="ECO:0000313" key="2">
    <source>
        <dbReference type="EMBL" id="OHT12841.1"/>
    </source>
</evidence>
<proteinExistence type="predicted"/>
<feature type="region of interest" description="Disordered" evidence="1">
    <location>
        <begin position="150"/>
        <end position="200"/>
    </location>
</feature>
<dbReference type="RefSeq" id="XP_068365977.1">
    <property type="nucleotide sequence ID" value="XM_068499450.1"/>
</dbReference>
<sequence>MFVSPITEKTRTFPVAFQGKTFYVDPNILASYSRRFRRIYNPNNIQLSQLSIVGEYFHESVVEEFLKLCQLESPQIPDLDLPEIAGLAYVFEADKVKESVLSHILSKDPTFIFNENALKNSNIIFSTINHFNHTLDIDQLEFEEDGKATAISNSSSDDNSSGHSNHSEPNLHQMENHHHKHDSNSSGSNHNHIPHSLSENKHNPATYQIILERHALKCTKYWLCLAGETLMAAKSKMLYAAIGNGSEIHLKDHSKIIC</sequence>
<accession>A0A1J4KNF1</accession>
<evidence type="ECO:0000256" key="1">
    <source>
        <dbReference type="SAM" id="MobiDB-lite"/>
    </source>
</evidence>
<dbReference type="Proteomes" id="UP000179807">
    <property type="component" value="Unassembled WGS sequence"/>
</dbReference>
<keyword evidence="3" id="KW-1185">Reference proteome</keyword>
<protein>
    <recommendedName>
        <fullName evidence="4">BTB domain-containing protein</fullName>
    </recommendedName>
</protein>
<feature type="compositionally biased region" description="Low complexity" evidence="1">
    <location>
        <begin position="152"/>
        <end position="164"/>
    </location>
</feature>
<reference evidence="2" key="1">
    <citation type="submission" date="2016-10" db="EMBL/GenBank/DDBJ databases">
        <authorList>
            <person name="Benchimol M."/>
            <person name="Almeida L.G."/>
            <person name="Vasconcelos A.T."/>
            <person name="Perreira-Neves A."/>
            <person name="Rosa I.A."/>
            <person name="Tasca T."/>
            <person name="Bogo M.R."/>
            <person name="de Souza W."/>
        </authorList>
    </citation>
    <scope>NUCLEOTIDE SEQUENCE [LARGE SCALE GENOMIC DNA]</scope>
    <source>
        <strain evidence="2">K</strain>
    </source>
</reference>
<dbReference type="AlphaFoldDB" id="A0A1J4KNF1"/>
<organism evidence="2 3">
    <name type="scientific">Tritrichomonas foetus</name>
    <dbReference type="NCBI Taxonomy" id="1144522"/>
    <lineage>
        <taxon>Eukaryota</taxon>
        <taxon>Metamonada</taxon>
        <taxon>Parabasalia</taxon>
        <taxon>Tritrichomonadida</taxon>
        <taxon>Tritrichomonadidae</taxon>
        <taxon>Tritrichomonas</taxon>
    </lineage>
</organism>
<evidence type="ECO:0000313" key="3">
    <source>
        <dbReference type="Proteomes" id="UP000179807"/>
    </source>
</evidence>
<name>A0A1J4KNF1_9EUKA</name>
<dbReference type="VEuPathDB" id="TrichDB:TRFO_17212"/>
<dbReference type="EMBL" id="MLAK01000554">
    <property type="protein sequence ID" value="OHT12841.1"/>
    <property type="molecule type" value="Genomic_DNA"/>
</dbReference>